<keyword evidence="4" id="KW-1185">Reference proteome</keyword>
<name>A0A9J6CM59_POLVA</name>
<dbReference type="AlphaFoldDB" id="A0A9J6CM59"/>
<reference evidence="3" key="1">
    <citation type="submission" date="2021-03" db="EMBL/GenBank/DDBJ databases">
        <title>Chromosome level genome of the anhydrobiotic midge Polypedilum vanderplanki.</title>
        <authorList>
            <person name="Yoshida Y."/>
            <person name="Kikawada T."/>
            <person name="Gusev O."/>
        </authorList>
    </citation>
    <scope>NUCLEOTIDE SEQUENCE</scope>
    <source>
        <strain evidence="3">NIAS01</strain>
        <tissue evidence="3">Whole body or cell culture</tissue>
    </source>
</reference>
<proteinExistence type="predicted"/>
<dbReference type="Proteomes" id="UP001107558">
    <property type="component" value="Chromosome 1"/>
</dbReference>
<dbReference type="GO" id="GO:0035269">
    <property type="term" value="P:protein O-linked glycosylation via mannose"/>
    <property type="evidence" value="ECO:0007669"/>
    <property type="project" value="TreeGrafter"/>
</dbReference>
<feature type="domain" description="FKRP stem" evidence="2">
    <location>
        <begin position="69"/>
        <end position="331"/>
    </location>
</feature>
<dbReference type="OrthoDB" id="444255at2759"/>
<protein>
    <recommendedName>
        <fullName evidence="2">FKRP stem domain-containing protein</fullName>
    </recommendedName>
</protein>
<evidence type="ECO:0000259" key="2">
    <source>
        <dbReference type="Pfam" id="PF22921"/>
    </source>
</evidence>
<organism evidence="3 4">
    <name type="scientific">Polypedilum vanderplanki</name>
    <name type="common">Sleeping chironomid midge</name>
    <dbReference type="NCBI Taxonomy" id="319348"/>
    <lineage>
        <taxon>Eukaryota</taxon>
        <taxon>Metazoa</taxon>
        <taxon>Ecdysozoa</taxon>
        <taxon>Arthropoda</taxon>
        <taxon>Hexapoda</taxon>
        <taxon>Insecta</taxon>
        <taxon>Pterygota</taxon>
        <taxon>Neoptera</taxon>
        <taxon>Endopterygota</taxon>
        <taxon>Diptera</taxon>
        <taxon>Nematocera</taxon>
        <taxon>Chironomoidea</taxon>
        <taxon>Chironomidae</taxon>
        <taxon>Chironominae</taxon>
        <taxon>Polypedilum</taxon>
        <taxon>Polypedilum</taxon>
    </lineage>
</organism>
<comment type="caution">
    <text evidence="3">The sequence shown here is derived from an EMBL/GenBank/DDBJ whole genome shotgun (WGS) entry which is preliminary data.</text>
</comment>
<gene>
    <name evidence="3" type="ORF">PVAND_012338</name>
</gene>
<evidence type="ECO:0000313" key="3">
    <source>
        <dbReference type="EMBL" id="KAG5683028.1"/>
    </source>
</evidence>
<dbReference type="Pfam" id="PF22921">
    <property type="entry name" value="FKRP_N"/>
    <property type="match status" value="1"/>
</dbReference>
<dbReference type="PANTHER" id="PTHR13627">
    <property type="entry name" value="FUKUTIN RELATED PROTEIN"/>
    <property type="match status" value="1"/>
</dbReference>
<dbReference type="PANTHER" id="PTHR13627:SF31">
    <property type="entry name" value="RIBITOL 5-PHOSPHATE TRANSFERASE FKRP"/>
    <property type="match status" value="1"/>
</dbReference>
<dbReference type="GO" id="GO:0005794">
    <property type="term" value="C:Golgi apparatus"/>
    <property type="evidence" value="ECO:0007669"/>
    <property type="project" value="TreeGrafter"/>
</dbReference>
<keyword evidence="1" id="KW-0472">Membrane</keyword>
<evidence type="ECO:0000256" key="1">
    <source>
        <dbReference type="SAM" id="Phobius"/>
    </source>
</evidence>
<dbReference type="InterPro" id="IPR052613">
    <property type="entry name" value="LicD_transferase"/>
</dbReference>
<evidence type="ECO:0000313" key="4">
    <source>
        <dbReference type="Proteomes" id="UP001107558"/>
    </source>
</evidence>
<sequence length="604" mass="71112">MRMRIRISKFAILCILVINLLLVFISWKYFTTENTLQRNNSYSEPSFSDIRLETTVKTSRNRVHELKKFLHKSLTVVIRDFYHFDNDLKYGIDHLLNFLPELKILIVSDEQYPYPPINIFTSIQNPNQTSKPSTLIYKENVQFLPLPIDITKSSSEMNPLTYIQTKYVLFLPDNFKLSNGRQMFNRLIKSIDDENNRHERGIRKILIIPFASNQKHYNYCFQINADIQNWNIEYIVKNSTKNCDLYTGKHAILLETVLLHNFPQPFDSPFPEYFYLQAKFSNCKLKYSNETFLDGGKKLMSSYHSRMKRKNLKKEQFKALYKKLQFKKVVKKYHFIPEDKTSLKSLKKNRGKGNNKLYNEKNLKSNTNVKATSKDGREIDVLIEQLEVPSSFFQYSNRSAQVQINTDISYFGCEKNTKSCIGQVYNEKPFYLYLNRHTPPCCLEKLKNIFKYVVEELENTGIRYWLDNKVLSDIVEFNDLSNDAYEIDISFNVNDYNRSTAVRRCFDSRPFTDLAGYYWYKATDGHYLKIQYSKTNEIHINLLPYEIKNDKMIAKGFFGAKAKSFSIEFLHPMSTVSFLGRNVFIPNNVRSYLNVKGFKVNSSD</sequence>
<keyword evidence="1" id="KW-1133">Transmembrane helix</keyword>
<accession>A0A9J6CM59</accession>
<dbReference type="InterPro" id="IPR055105">
    <property type="entry name" value="FKRP_N"/>
</dbReference>
<dbReference type="EMBL" id="JADBJN010000001">
    <property type="protein sequence ID" value="KAG5683028.1"/>
    <property type="molecule type" value="Genomic_DNA"/>
</dbReference>
<feature type="transmembrane region" description="Helical" evidence="1">
    <location>
        <begin position="12"/>
        <end position="30"/>
    </location>
</feature>
<keyword evidence="1" id="KW-0812">Transmembrane</keyword>